<evidence type="ECO:0000256" key="2">
    <source>
        <dbReference type="ARBA" id="ARBA00022741"/>
    </source>
</evidence>
<feature type="domain" description="Protein kinase" evidence="5">
    <location>
        <begin position="20"/>
        <end position="281"/>
    </location>
</feature>
<dbReference type="PANTHER" id="PTHR43289:SF6">
    <property type="entry name" value="SERINE_THREONINE-PROTEIN KINASE NEKL-3"/>
    <property type="match status" value="1"/>
</dbReference>
<dbReference type="EC" id="2.7.11.1" evidence="6"/>
<dbReference type="InterPro" id="IPR011990">
    <property type="entry name" value="TPR-like_helical_dom_sf"/>
</dbReference>
<dbReference type="Gene3D" id="1.25.40.10">
    <property type="entry name" value="Tetratricopeptide repeat domain"/>
    <property type="match status" value="1"/>
</dbReference>
<protein>
    <submittedName>
        <fullName evidence="6">Serine/threonine-protein kinase PrkC</fullName>
        <ecNumber evidence="6">2.7.11.1</ecNumber>
    </submittedName>
</protein>
<proteinExistence type="predicted"/>
<dbReference type="InterPro" id="IPR011009">
    <property type="entry name" value="Kinase-like_dom_sf"/>
</dbReference>
<dbReference type="SUPFAM" id="SSF56112">
    <property type="entry name" value="Protein kinase-like (PK-like)"/>
    <property type="match status" value="1"/>
</dbReference>
<evidence type="ECO:0000256" key="4">
    <source>
        <dbReference type="ARBA" id="ARBA00022840"/>
    </source>
</evidence>
<organism evidence="6 7">
    <name type="scientific">Thiorhodovibrio winogradskyi</name>
    <dbReference type="NCBI Taxonomy" id="77007"/>
    <lineage>
        <taxon>Bacteria</taxon>
        <taxon>Pseudomonadati</taxon>
        <taxon>Pseudomonadota</taxon>
        <taxon>Gammaproteobacteria</taxon>
        <taxon>Chromatiales</taxon>
        <taxon>Chromatiaceae</taxon>
        <taxon>Thiorhodovibrio</taxon>
    </lineage>
</organism>
<dbReference type="CDD" id="cd14014">
    <property type="entry name" value="STKc_PknB_like"/>
    <property type="match status" value="1"/>
</dbReference>
<dbReference type="SMART" id="SM00220">
    <property type="entry name" value="S_TKc"/>
    <property type="match status" value="1"/>
</dbReference>
<dbReference type="Pfam" id="PF00069">
    <property type="entry name" value="Pkinase"/>
    <property type="match status" value="1"/>
</dbReference>
<evidence type="ECO:0000313" key="6">
    <source>
        <dbReference type="EMBL" id="WPL16540.1"/>
    </source>
</evidence>
<evidence type="ECO:0000313" key="7">
    <source>
        <dbReference type="Proteomes" id="UP001432180"/>
    </source>
</evidence>
<dbReference type="GO" id="GO:0004674">
    <property type="term" value="F:protein serine/threonine kinase activity"/>
    <property type="evidence" value="ECO:0007669"/>
    <property type="project" value="UniProtKB-EC"/>
</dbReference>
<name>A0ABZ0SAF0_9GAMM</name>
<dbReference type="InterPro" id="IPR008271">
    <property type="entry name" value="Ser/Thr_kinase_AS"/>
</dbReference>
<accession>A0ABZ0SAF0</accession>
<keyword evidence="2" id="KW-0547">Nucleotide-binding</keyword>
<dbReference type="SUPFAM" id="SSF48452">
    <property type="entry name" value="TPR-like"/>
    <property type="match status" value="1"/>
</dbReference>
<evidence type="ECO:0000256" key="1">
    <source>
        <dbReference type="ARBA" id="ARBA00022679"/>
    </source>
</evidence>
<reference evidence="6 7" key="1">
    <citation type="journal article" date="2023" name="Microorganisms">
        <title>Thiorhodovibrio frisius and Trv. litoralis spp. nov., Two Novel Members from a Clade of Fastidious Purple Sulfur Bacteria That Exhibit Unique Red-Shifted Light-Harvesting Capabilities.</title>
        <authorList>
            <person name="Methner A."/>
            <person name="Kuzyk S.B."/>
            <person name="Petersen J."/>
            <person name="Bauer S."/>
            <person name="Brinkmann H."/>
            <person name="Sichau K."/>
            <person name="Wanner G."/>
            <person name="Wolf J."/>
            <person name="Neumann-Schaal M."/>
            <person name="Henke P."/>
            <person name="Tank M."/>
            <person name="Sproer C."/>
            <person name="Bunk B."/>
            <person name="Overmann J."/>
        </authorList>
    </citation>
    <scope>NUCLEOTIDE SEQUENCE [LARGE SCALE GENOMIC DNA]</scope>
    <source>
        <strain evidence="6 7">DSM 6702</strain>
    </source>
</reference>
<sequence length="491" mass="54962">MKIQSAHFLPGANKRLGDAYLLLECLGDGSHGWVWRAERLQDGAIVAVKIPKQLSKEDRSLAEGKELVGLAAHPNVIQIYRMGRIPPEKEWFAIEMEYFPSESLAQKLENRSHHFGNTYERLFNIYEQVLDAVNYLATLSKPISHGDIKPHNILVGQADQVKLTDFGSSALPEDFYVRTRENGGTVLYAAPEYSDCATRKGSFEQLLAGDMYSLGVLLYQLLTGRLPHNTQAQVRTHAPFPKPREINSGICEAMEGVVLGCLRKDPASRFQSVVLLKDAFRRARKAQSEKIGLSSLVSNKSPATDWSTAVIEALEGADYQKAARLAGLEFQRSSDTNALFHQLNALHRAERWFDFAKVYESARDAVGQQSIDGAAIRLLGIKVYMHLRQLERAEAELKRAANYGEEGFEHALCRASIAGMKADFKGAREQLVELNKGNPMNPNVLRRLVQVCEQQRDYDAAAGFLRVALKAIPDDDRFVDKKTKYDILGVW</sequence>
<dbReference type="Proteomes" id="UP001432180">
    <property type="component" value="Chromosome"/>
</dbReference>
<evidence type="ECO:0000259" key="5">
    <source>
        <dbReference type="PROSITE" id="PS50011"/>
    </source>
</evidence>
<evidence type="ECO:0000256" key="3">
    <source>
        <dbReference type="ARBA" id="ARBA00022777"/>
    </source>
</evidence>
<keyword evidence="1 6" id="KW-0808">Transferase</keyword>
<dbReference type="PROSITE" id="PS00108">
    <property type="entry name" value="PROTEIN_KINASE_ST"/>
    <property type="match status" value="1"/>
</dbReference>
<dbReference type="EMBL" id="CP121472">
    <property type="protein sequence ID" value="WPL16540.1"/>
    <property type="molecule type" value="Genomic_DNA"/>
</dbReference>
<gene>
    <name evidence="6" type="primary">prkC_1</name>
    <name evidence="6" type="ORF">Thiowin_01500</name>
</gene>
<keyword evidence="4" id="KW-0067">ATP-binding</keyword>
<dbReference type="Gene3D" id="1.10.510.10">
    <property type="entry name" value="Transferase(Phosphotransferase) domain 1"/>
    <property type="match status" value="1"/>
</dbReference>
<keyword evidence="3 6" id="KW-0418">Kinase</keyword>
<keyword evidence="7" id="KW-1185">Reference proteome</keyword>
<dbReference type="InterPro" id="IPR000719">
    <property type="entry name" value="Prot_kinase_dom"/>
</dbReference>
<dbReference type="RefSeq" id="WP_328987090.1">
    <property type="nucleotide sequence ID" value="NZ_CP121472.1"/>
</dbReference>
<dbReference type="PROSITE" id="PS50011">
    <property type="entry name" value="PROTEIN_KINASE_DOM"/>
    <property type="match status" value="1"/>
</dbReference>
<dbReference type="PANTHER" id="PTHR43289">
    <property type="entry name" value="MITOGEN-ACTIVATED PROTEIN KINASE KINASE KINASE 20-RELATED"/>
    <property type="match status" value="1"/>
</dbReference>